<dbReference type="GeneID" id="64085689"/>
<organism evidence="1 2">
    <name type="scientific">Vibrio mediterranei</name>
    <dbReference type="NCBI Taxonomy" id="689"/>
    <lineage>
        <taxon>Bacteria</taxon>
        <taxon>Pseudomonadati</taxon>
        <taxon>Pseudomonadota</taxon>
        <taxon>Gammaproteobacteria</taxon>
        <taxon>Vibrionales</taxon>
        <taxon>Vibrionaceae</taxon>
        <taxon>Vibrio</taxon>
    </lineage>
</organism>
<reference evidence="1 2" key="1">
    <citation type="submission" date="2018-11" db="EMBL/GenBank/DDBJ databases">
        <title>Complete Genome Sequence of Vbrio mediterranei 117-T6: a Potential Pathogen Bacteria Isolated from the Conchocelis of Pyropia.</title>
        <authorList>
            <person name="Liu Q."/>
        </authorList>
    </citation>
    <scope>NUCLEOTIDE SEQUENCE [LARGE SCALE GENOMIC DNA]</scope>
    <source>
        <strain evidence="1 2">117-T6</strain>
    </source>
</reference>
<gene>
    <name evidence="1" type="ORF">ECB94_15455</name>
</gene>
<evidence type="ECO:0000313" key="1">
    <source>
        <dbReference type="EMBL" id="AYV22554.1"/>
    </source>
</evidence>
<dbReference type="RefSeq" id="WP_006071582.1">
    <property type="nucleotide sequence ID" value="NZ_CP033577.1"/>
</dbReference>
<sequence length="119" mass="13440">MKQRMSLLLEHNVISQIAFDATMRAVGILMIEWNVKEDSEQFQMAMTHFARAIDRVLQSNPIVEGLDSEILKEMQDDDVFSDIVSMNNQLCSASGVPEMPETEISFLLSNLYAIKLSVS</sequence>
<accession>A0A3G4VCY2</accession>
<dbReference type="AlphaFoldDB" id="A0A3G4VCY2"/>
<proteinExistence type="predicted"/>
<dbReference type="EMBL" id="CP033577">
    <property type="protein sequence ID" value="AYV22554.1"/>
    <property type="molecule type" value="Genomic_DNA"/>
</dbReference>
<name>A0A3G4VCY2_9VIBR</name>
<evidence type="ECO:0000313" key="2">
    <source>
        <dbReference type="Proteomes" id="UP000279760"/>
    </source>
</evidence>
<protein>
    <submittedName>
        <fullName evidence="1">Uncharacterized protein</fullName>
    </submittedName>
</protein>
<dbReference type="Proteomes" id="UP000279760">
    <property type="component" value="Chromosome 1"/>
</dbReference>